<feature type="compositionally biased region" description="Basic and acidic residues" evidence="1">
    <location>
        <begin position="492"/>
        <end position="506"/>
    </location>
</feature>
<feature type="compositionally biased region" description="Basic and acidic residues" evidence="1">
    <location>
        <begin position="1093"/>
        <end position="1104"/>
    </location>
</feature>
<feature type="compositionally biased region" description="Basic and acidic residues" evidence="1">
    <location>
        <begin position="1071"/>
        <end position="1082"/>
    </location>
</feature>
<feature type="region of interest" description="Disordered" evidence="1">
    <location>
        <begin position="2080"/>
        <end position="2132"/>
    </location>
</feature>
<feature type="compositionally biased region" description="Polar residues" evidence="1">
    <location>
        <begin position="327"/>
        <end position="340"/>
    </location>
</feature>
<feature type="region of interest" description="Disordered" evidence="1">
    <location>
        <begin position="1707"/>
        <end position="1734"/>
    </location>
</feature>
<feature type="region of interest" description="Disordered" evidence="1">
    <location>
        <begin position="1796"/>
        <end position="1827"/>
    </location>
</feature>
<feature type="compositionally biased region" description="Polar residues" evidence="1">
    <location>
        <begin position="450"/>
        <end position="465"/>
    </location>
</feature>
<feature type="region of interest" description="Disordered" evidence="1">
    <location>
        <begin position="1849"/>
        <end position="1908"/>
    </location>
</feature>
<feature type="region of interest" description="Disordered" evidence="1">
    <location>
        <begin position="1013"/>
        <end position="1038"/>
    </location>
</feature>
<proteinExistence type="predicted"/>
<name>A0AAV4G8M3_9GAST</name>
<gene>
    <name evidence="2" type="ORF">ElyMa_000602000</name>
</gene>
<comment type="caution">
    <text evidence="2">The sequence shown here is derived from an EMBL/GenBank/DDBJ whole genome shotgun (WGS) entry which is preliminary data.</text>
</comment>
<feature type="compositionally biased region" description="Pro residues" evidence="1">
    <location>
        <begin position="1852"/>
        <end position="1865"/>
    </location>
</feature>
<dbReference type="EMBL" id="BMAT01001182">
    <property type="protein sequence ID" value="GFR81333.1"/>
    <property type="molecule type" value="Genomic_DNA"/>
</dbReference>
<feature type="compositionally biased region" description="Basic and acidic residues" evidence="1">
    <location>
        <begin position="1320"/>
        <end position="1329"/>
    </location>
</feature>
<evidence type="ECO:0000313" key="2">
    <source>
        <dbReference type="EMBL" id="GFR81333.1"/>
    </source>
</evidence>
<evidence type="ECO:0000313" key="3">
    <source>
        <dbReference type="Proteomes" id="UP000762676"/>
    </source>
</evidence>
<protein>
    <submittedName>
        <fullName evidence="2">Uncharacterized protein</fullName>
    </submittedName>
</protein>
<reference evidence="2 3" key="1">
    <citation type="journal article" date="2021" name="Elife">
        <title>Chloroplast acquisition without the gene transfer in kleptoplastic sea slugs, Plakobranchus ocellatus.</title>
        <authorList>
            <person name="Maeda T."/>
            <person name="Takahashi S."/>
            <person name="Yoshida T."/>
            <person name="Shimamura S."/>
            <person name="Takaki Y."/>
            <person name="Nagai Y."/>
            <person name="Toyoda A."/>
            <person name="Suzuki Y."/>
            <person name="Arimoto A."/>
            <person name="Ishii H."/>
            <person name="Satoh N."/>
            <person name="Nishiyama T."/>
            <person name="Hasebe M."/>
            <person name="Maruyama T."/>
            <person name="Minagawa J."/>
            <person name="Obokata J."/>
            <person name="Shigenobu S."/>
        </authorList>
    </citation>
    <scope>NUCLEOTIDE SEQUENCE [LARGE SCALE GENOMIC DNA]</scope>
</reference>
<dbReference type="Proteomes" id="UP000762676">
    <property type="component" value="Unassembled WGS sequence"/>
</dbReference>
<feature type="compositionally biased region" description="Low complexity" evidence="1">
    <location>
        <begin position="1722"/>
        <end position="1734"/>
    </location>
</feature>
<feature type="region of interest" description="Disordered" evidence="1">
    <location>
        <begin position="1057"/>
        <end position="1116"/>
    </location>
</feature>
<feature type="compositionally biased region" description="Polar residues" evidence="1">
    <location>
        <begin position="360"/>
        <end position="380"/>
    </location>
</feature>
<feature type="region of interest" description="Disordered" evidence="1">
    <location>
        <begin position="448"/>
        <end position="506"/>
    </location>
</feature>
<feature type="compositionally biased region" description="Polar residues" evidence="1">
    <location>
        <begin position="2111"/>
        <end position="2132"/>
    </location>
</feature>
<evidence type="ECO:0000256" key="1">
    <source>
        <dbReference type="SAM" id="MobiDB-lite"/>
    </source>
</evidence>
<keyword evidence="3" id="KW-1185">Reference proteome</keyword>
<accession>A0AAV4G8M3</accession>
<feature type="region of interest" description="Disordered" evidence="1">
    <location>
        <begin position="359"/>
        <end position="385"/>
    </location>
</feature>
<sequence length="2335" mass="253502">MFTMMSGSTSPPKLSTDKKTLSTRLVQRRLQHNEIIRKHKDMIKQQLKLKRDQQTAMLQQKTIPTVDHMSGQSTIISSTSTTVLPRPLSVQPYMCNITSSHSASILCVSTSSDKVPVSEFQAQVIRPKLHTVLSPAQTKRCQSTSLVEKHLISPYKLRESLVDQQTIKNLPKNVGESNNFWSQSQNQEQSGKQIFLISTSETTSRSPSISPITTTVVGCAARNISRLLESPAPTVVTVLHQNKRNGDDMGQEIEAFVKKRCTTSIGVAKQDSLDSKRKEDFTLVRPYSCPISFQDCPKPNKLKKKGVKSTKPSLKLRSTESHCSDKGNLQKNTEPKQNVESLKDTKSYHFVQKPQVISRPETSTITTPCSGPKSSQTHQDPTGKAGYNILNSLLSSDYNMQLTDNKLMQPQTQRLTKRDQVPHLRRISCVSENNDTNGFRSAFVPVASHKQLTNPSPSSESTQMKSESENRCFGKNEVPAQAVEPGANVESDENKGAGSEEKNGDDISLRAKLKERGFFPHFPFTTSSSSSSSSSTLCQSGDSVVSVVDSAFATPTPTAGNQKLATASAPATLSKVSSLTFPPACLASAAQSSSGCDSVTVGSPNLVPKKTIKNRFTPIRPKLDGCLNVSPQKLRASSTSASPQKRDMRPVHAILQEHRVKNAQDLLANLAHNYQAELGLQTSCNVNPANLVLSFGPPTAEGPKKKTLPGASSVNVLGSLPVQNLSLKEAALTAPSTDASIYQTQSSPAMSVSSALGESQMILLPTSSNKQGTKGVQPILVQDIRGNQYAVDKQPAGTLLLEHDMFQQSETQGADNSNLSSLKSKQAHLIGPDAQGQSYLLVPNLDQRLCQVRSKSCVPVTSVEPKVTPIHSSISLTSFLPLDINNQPSGDKSAAREIGQALMRHRTAPSAFHKCSPMGSTHKLTTDVTPLLDLEDCIAIENQKKSASDHVVASKDKLAMDNPTLNPNSDKNTLFMDQIKAGSCNSSTALLQSTISCQPKQVMSPVCPLNSVQEGSEVEKSSPSQMKNGPGMAKKGEDLIDSQSLIKVTNTCALEMPQHTIRKRKAATSDSSEHEGKKRTEEGENMENVEPSGKQESHENENVSKQKKVSSVLVPENESPLTIKPFKTSPLSDTSVNQTDTETLLSMIGDTKSMTVKEVVKALNKLRSKLKADQGNKCNLLPVSDLRLCSGPLNSAKQTTRSDVKNHASKIDTASLAHSESFAGVQEPKDPAAMSVTVPFHRPNRRNISLNLESLEIDALLDSEPNLDSQLVGDIKEQDVLKLGQQTGRRASVGTAVKAHHPFYIHDENNLPESTNSKSGESKSSKKSDSLCSPSEPNKDEYLVSFGSIKFEDRLNMKTHVSETAHSYQPSMKTERSKSCVQDILERGVSFRRDDVTQYFSSVVGLSSKIHATDNRHSSLDCRKDWIHCENDNQFRNKEANTCTQQNKTLSQADGGKTKTDMESDLPLDVIDFITESMCDDNSYHSQQLSQNPITLWLTDFANTSNSIPVTDPVREIDFDKSSASGSSAHTQIYSKLKHEGEDKIKNMSLLEVKGVDNQAYSNEENRSDHQMRAVSAAGSSGTFLSPTGPARSTRRPSMERLVSGDRNVSRTSTELPRPPSRLKTRAETPVESFCSAPSDIIVGKPSVLKRDPFSVRDHTTAVMLQQPLTSRLTSQPSAESLPDTCITNLIRQGSAELCRADRALSETPVSDPGYSSVGQTPVSEVGGSSVSPSPVMMSLDSTFRPVKSEAETTQINIDNFYRSADVNVDSNSCLTYQVLAPKVADQGLGVQTSKESEHLSISTSEANFSSEGGVSYGSQSENSSVKSNLHDTLGALSELDNLMSIRLQCIPTPPSSPSGSPQPPKETLNSCLPLVSLPRQKQSDKQNSSSPFVAPLRPPNTTPSSVTTSAMCRLNVTTNCSGLVANPDLMSSGMIPRFSPSPHLSVRPSCSPYQHYSHPSPPFTPSTQRCPTPSTFAMMSPRSATPATESSATPNRFMPIQTSGILATSMTVTQTYIQPIKPVVTLASVASKKSHRSTDYSLPDYLSTVPLSSCSTSVTSTQQLCTNSDRDYSKINHISFQPNPSVSKRHASQKALQSRSKKPIPRIPCSNLQNFDGPSNSIGNSTSSTERTGQPALVLSLGGNIGSVSLSGQGMALFDHSQQSTSESGVLPSYQEAVSNIAGSEKHQKVSSQHFPLYHTVQKGHIVQQTRHLMPSVSNSSNAGSRSTSQYTPYIVQSAARLPVQQNLVDVQESHAQASSDSETQQFMTTNVQGYTQSGNKWVIKEASNRGTEMYISTHNMTHTPDDLEETLDVLKTLDSQYFQQEGDQDSSTS</sequence>
<feature type="region of interest" description="Disordered" evidence="1">
    <location>
        <begin position="1303"/>
        <end position="1336"/>
    </location>
</feature>
<feature type="region of interest" description="Disordered" evidence="1">
    <location>
        <begin position="300"/>
        <end position="344"/>
    </location>
</feature>
<feature type="region of interest" description="Disordered" evidence="1">
    <location>
        <begin position="1563"/>
        <end position="1631"/>
    </location>
</feature>
<organism evidence="2 3">
    <name type="scientific">Elysia marginata</name>
    <dbReference type="NCBI Taxonomy" id="1093978"/>
    <lineage>
        <taxon>Eukaryota</taxon>
        <taxon>Metazoa</taxon>
        <taxon>Spiralia</taxon>
        <taxon>Lophotrochozoa</taxon>
        <taxon>Mollusca</taxon>
        <taxon>Gastropoda</taxon>
        <taxon>Heterobranchia</taxon>
        <taxon>Euthyneura</taxon>
        <taxon>Panpulmonata</taxon>
        <taxon>Sacoglossa</taxon>
        <taxon>Placobranchoidea</taxon>
        <taxon>Plakobranchidae</taxon>
        <taxon>Elysia</taxon>
    </lineage>
</organism>